<dbReference type="InterPro" id="IPR036116">
    <property type="entry name" value="FN3_sf"/>
</dbReference>
<reference evidence="2 3" key="1">
    <citation type="submission" date="2014-03" db="EMBL/GenBank/DDBJ databases">
        <authorList>
            <person name="Urmite Genomes U."/>
        </authorList>
    </citation>
    <scope>NUCLEOTIDE SEQUENCE [LARGE SCALE GENOMIC DNA]</scope>
    <source>
        <strain evidence="2 3">Vm-5</strain>
    </source>
</reference>
<dbReference type="eggNOG" id="COG5492">
    <property type="taxonomic scope" value="Bacteria"/>
</dbReference>
<dbReference type="InterPro" id="IPR003343">
    <property type="entry name" value="Big_2"/>
</dbReference>
<dbReference type="PROSITE" id="PS50853">
    <property type="entry name" value="FN3"/>
    <property type="match status" value="1"/>
</dbReference>
<dbReference type="Gene3D" id="2.60.40.10">
    <property type="entry name" value="Immunoglobulins"/>
    <property type="match status" value="1"/>
</dbReference>
<evidence type="ECO:0000259" key="1">
    <source>
        <dbReference type="PROSITE" id="PS50853"/>
    </source>
</evidence>
<dbReference type="OrthoDB" id="2706470at2"/>
<feature type="domain" description="Fibronectin type-III" evidence="1">
    <location>
        <begin position="1"/>
        <end position="60"/>
    </location>
</feature>
<dbReference type="InterPro" id="IPR013783">
    <property type="entry name" value="Ig-like_fold"/>
</dbReference>
<dbReference type="PANTHER" id="PTHR23019:SF0">
    <property type="entry name" value="NUCLEAR PORE MEMBRANE GLYCOPROTEIN 210"/>
    <property type="match status" value="1"/>
</dbReference>
<keyword evidence="3" id="KW-1185">Reference proteome</keyword>
<dbReference type="SUPFAM" id="SSF49265">
    <property type="entry name" value="Fibronectin type III"/>
    <property type="match status" value="1"/>
</dbReference>
<dbReference type="Pfam" id="PF00041">
    <property type="entry name" value="fn3"/>
    <property type="match status" value="1"/>
</dbReference>
<dbReference type="InterPro" id="IPR045197">
    <property type="entry name" value="NUP210-like"/>
</dbReference>
<dbReference type="CDD" id="cd00063">
    <property type="entry name" value="FN3"/>
    <property type="match status" value="1"/>
</dbReference>
<dbReference type="EMBL" id="CCDP010000001">
    <property type="protein sequence ID" value="CDQ39549.1"/>
    <property type="molecule type" value="Genomic_DNA"/>
</dbReference>
<dbReference type="InterPro" id="IPR003961">
    <property type="entry name" value="FN3_dom"/>
</dbReference>
<sequence length="230" mass="22935">MATTYKIYRDGSEVASGITEKSYTDTELTPNTTYEYQVSAVNETGESELSSPVSVTTDYSAPESISVSPATNNLTVGGARNLSASVSPSTAKQTVTWSSSNESVVTVDASGQVSAVSAGSATITATAEDDNGITGTASVNVTQPVTGVSVDPATAEIEVGATQQLTETVSPSDASNKGVTWSSSDEAIATVDGSGLVTAVAEGSATITVTTDDGGHTADSAITVIAASGS</sequence>
<evidence type="ECO:0000313" key="2">
    <source>
        <dbReference type="EMBL" id="CDQ39549.1"/>
    </source>
</evidence>
<dbReference type="InterPro" id="IPR008964">
    <property type="entry name" value="Invasin/intimin_cell_adhesion"/>
</dbReference>
<evidence type="ECO:0000313" key="3">
    <source>
        <dbReference type="Proteomes" id="UP000028875"/>
    </source>
</evidence>
<dbReference type="Proteomes" id="UP000028875">
    <property type="component" value="Unassembled WGS sequence"/>
</dbReference>
<dbReference type="SMART" id="SM00635">
    <property type="entry name" value="BID_2"/>
    <property type="match status" value="2"/>
</dbReference>
<dbReference type="PANTHER" id="PTHR23019">
    <property type="entry name" value="NUCLEAR PORE MEMBRANE GLYCOPROTEIN GP210-RELATED"/>
    <property type="match status" value="1"/>
</dbReference>
<dbReference type="AlphaFoldDB" id="A0A024QAP1"/>
<dbReference type="STRING" id="1462526.BN990_01854"/>
<proteinExistence type="predicted"/>
<protein>
    <submittedName>
        <fullName evidence="2">Kappa-carrageenase</fullName>
    </submittedName>
</protein>
<dbReference type="SUPFAM" id="SSF49373">
    <property type="entry name" value="Invasin/intimin cell-adhesion fragments"/>
    <property type="match status" value="2"/>
</dbReference>
<name>A0A024QAP1_9BACI</name>
<gene>
    <name evidence="2" type="primary">cgkA</name>
    <name evidence="2" type="ORF">BN990_01854</name>
</gene>
<accession>A0A024QAP1</accession>
<reference evidence="3" key="2">
    <citation type="submission" date="2014-05" db="EMBL/GenBank/DDBJ databases">
        <title>Draft genome sequence of Virgibacillus massiliensis Vm-5.</title>
        <authorList>
            <person name="Khelaifia S."/>
            <person name="Croce O."/>
            <person name="Lagier J.C."/>
            <person name="Raoult D."/>
        </authorList>
    </citation>
    <scope>NUCLEOTIDE SEQUENCE [LARGE SCALE GENOMIC DNA]</scope>
    <source>
        <strain evidence="3">Vm-5</strain>
    </source>
</reference>
<dbReference type="RefSeq" id="WP_051739061.1">
    <property type="nucleotide sequence ID" value="NZ_BNER01000002.1"/>
</dbReference>
<organism evidence="2 3">
    <name type="scientific">Virgibacillus massiliensis</name>
    <dbReference type="NCBI Taxonomy" id="1462526"/>
    <lineage>
        <taxon>Bacteria</taxon>
        <taxon>Bacillati</taxon>
        <taxon>Bacillota</taxon>
        <taxon>Bacilli</taxon>
        <taxon>Bacillales</taxon>
        <taxon>Bacillaceae</taxon>
        <taxon>Virgibacillus</taxon>
    </lineage>
</organism>
<dbReference type="Gene3D" id="2.60.40.1080">
    <property type="match status" value="2"/>
</dbReference>
<dbReference type="Pfam" id="PF02368">
    <property type="entry name" value="Big_2"/>
    <property type="match status" value="2"/>
</dbReference>
<comment type="caution">
    <text evidence="2">The sequence shown here is derived from an EMBL/GenBank/DDBJ whole genome shotgun (WGS) entry which is preliminary data.</text>
</comment>